<comment type="caution">
    <text evidence="4">The sequence shown here is derived from an EMBL/GenBank/DDBJ whole genome shotgun (WGS) entry which is preliminary data.</text>
</comment>
<keyword evidence="2" id="KW-0812">Transmembrane</keyword>
<feature type="transmembrane region" description="Helical" evidence="2">
    <location>
        <begin position="76"/>
        <end position="95"/>
    </location>
</feature>
<keyword evidence="5" id="KW-1185">Reference proteome</keyword>
<dbReference type="EMBL" id="JAPHNL010000025">
    <property type="protein sequence ID" value="MCX3058956.1"/>
    <property type="molecule type" value="Genomic_DNA"/>
</dbReference>
<protein>
    <submittedName>
        <fullName evidence="4">Phosphatase PAP2 family protein</fullName>
    </submittedName>
</protein>
<feature type="domain" description="Phosphatidic acid phosphatase type 2/haloperoxidase" evidence="3">
    <location>
        <begin position="189"/>
        <end position="256"/>
    </location>
</feature>
<accession>A0ABT3TPM4</accession>
<feature type="compositionally biased region" description="Basic and acidic residues" evidence="1">
    <location>
        <begin position="1"/>
        <end position="20"/>
    </location>
</feature>
<dbReference type="InterPro" id="IPR036938">
    <property type="entry name" value="PAP2/HPO_sf"/>
</dbReference>
<feature type="transmembrane region" description="Helical" evidence="2">
    <location>
        <begin position="241"/>
        <end position="260"/>
    </location>
</feature>
<evidence type="ECO:0000256" key="1">
    <source>
        <dbReference type="SAM" id="MobiDB-lite"/>
    </source>
</evidence>
<feature type="transmembrane region" description="Helical" evidence="2">
    <location>
        <begin position="189"/>
        <end position="210"/>
    </location>
</feature>
<evidence type="ECO:0000313" key="5">
    <source>
        <dbReference type="Proteomes" id="UP001163064"/>
    </source>
</evidence>
<feature type="transmembrane region" description="Helical" evidence="2">
    <location>
        <begin position="128"/>
        <end position="147"/>
    </location>
</feature>
<evidence type="ECO:0000313" key="4">
    <source>
        <dbReference type="EMBL" id="MCX3058956.1"/>
    </source>
</evidence>
<proteinExistence type="predicted"/>
<gene>
    <name evidence="4" type="ORF">OFY01_04045</name>
</gene>
<organism evidence="4 5">
    <name type="scientific">Streptomyces beihaiensis</name>
    <dbReference type="NCBI Taxonomy" id="2984495"/>
    <lineage>
        <taxon>Bacteria</taxon>
        <taxon>Bacillati</taxon>
        <taxon>Actinomycetota</taxon>
        <taxon>Actinomycetes</taxon>
        <taxon>Kitasatosporales</taxon>
        <taxon>Streptomycetaceae</taxon>
        <taxon>Streptomyces</taxon>
    </lineage>
</organism>
<dbReference type="SUPFAM" id="SSF48317">
    <property type="entry name" value="Acid phosphatase/Vanadium-dependent haloperoxidase"/>
    <property type="match status" value="1"/>
</dbReference>
<sequence length="276" mass="28115">MRETPRSRETAGDTGSEHPQPRPGRALAHTAGASGSGTPHRSDGRPLQTPRSVRRADHTGRLGTTPPVPGRPSLSLTLLAVCAGLVLAALTWQVATVGPLLAPDERLGDAVRTSDALPSGAARFLADLGDLGVALPVLAATLAYVTWRTRNRRVLAVAVLTMALVPALVGPLQSLLARPGPPPMAPATGFFPSGHAATAAVAYGLCALLLGGRAAVLACLALNLAVGAGLVRMGYHWPADVLGSWCLSWLLLYGAAAASAEVSSPAPPSGSTLRAP</sequence>
<feature type="region of interest" description="Disordered" evidence="1">
    <location>
        <begin position="1"/>
        <end position="70"/>
    </location>
</feature>
<reference evidence="4" key="1">
    <citation type="submission" date="2022-10" db="EMBL/GenBank/DDBJ databases">
        <title>Streptomyces beihaiensis sp. nov., a chitin degrading actinobacterium, isolated from shrimp pond soil.</title>
        <authorList>
            <person name="Xie J."/>
            <person name="Shen N."/>
        </authorList>
    </citation>
    <scope>NUCLEOTIDE SEQUENCE</scope>
    <source>
        <strain evidence="4">GXMU-J5</strain>
    </source>
</reference>
<evidence type="ECO:0000259" key="3">
    <source>
        <dbReference type="Pfam" id="PF01569"/>
    </source>
</evidence>
<dbReference type="Gene3D" id="1.20.144.10">
    <property type="entry name" value="Phosphatidic acid phosphatase type 2/haloperoxidase"/>
    <property type="match status" value="1"/>
</dbReference>
<name>A0ABT3TPM4_9ACTN</name>
<keyword evidence="2" id="KW-1133">Transmembrane helix</keyword>
<keyword evidence="2" id="KW-0472">Membrane</keyword>
<evidence type="ECO:0000256" key="2">
    <source>
        <dbReference type="SAM" id="Phobius"/>
    </source>
</evidence>
<dbReference type="Proteomes" id="UP001163064">
    <property type="component" value="Unassembled WGS sequence"/>
</dbReference>
<feature type="transmembrane region" description="Helical" evidence="2">
    <location>
        <begin position="154"/>
        <end position="177"/>
    </location>
</feature>
<dbReference type="InterPro" id="IPR000326">
    <property type="entry name" value="PAP2/HPO"/>
</dbReference>
<dbReference type="Pfam" id="PF01569">
    <property type="entry name" value="PAP2"/>
    <property type="match status" value="1"/>
</dbReference>